<dbReference type="InterPro" id="IPR003497">
    <property type="entry name" value="BRO_N_domain"/>
</dbReference>
<dbReference type="EMBL" id="JRPL02000025">
    <property type="protein sequence ID" value="TLD81317.1"/>
    <property type="molecule type" value="Genomic_DNA"/>
</dbReference>
<organism evidence="2 3">
    <name type="scientific">Helicobacter trogontum</name>
    <dbReference type="NCBI Taxonomy" id="50960"/>
    <lineage>
        <taxon>Bacteria</taxon>
        <taxon>Pseudomonadati</taxon>
        <taxon>Campylobacterota</taxon>
        <taxon>Epsilonproteobacteria</taxon>
        <taxon>Campylobacterales</taxon>
        <taxon>Helicobacteraceae</taxon>
        <taxon>Helicobacter</taxon>
    </lineage>
</organism>
<sequence>MQLQVFNHKDLGQVRVIGDNENPLFCLRDICEVLEIGNVSDVKNAINREFEGGVDLIYPIQDSLGRTQQATFITEPQLYFVLMRSDKPKAKPFRQWVVNEVLPSC</sequence>
<dbReference type="PROSITE" id="PS51750">
    <property type="entry name" value="BRO_N"/>
    <property type="match status" value="1"/>
</dbReference>
<evidence type="ECO:0000259" key="1">
    <source>
        <dbReference type="PROSITE" id="PS51750"/>
    </source>
</evidence>
<feature type="domain" description="Bro-N" evidence="1">
    <location>
        <begin position="1"/>
        <end position="105"/>
    </location>
</feature>
<dbReference type="PANTHER" id="PTHR36180:SF2">
    <property type="entry name" value="BRO FAMILY PROTEIN"/>
    <property type="match status" value="1"/>
</dbReference>
<evidence type="ECO:0000313" key="2">
    <source>
        <dbReference type="EMBL" id="TLD81317.1"/>
    </source>
</evidence>
<dbReference type="RefSeq" id="WP_052096642.1">
    <property type="nucleotide sequence ID" value="NZ_FZNG01000010.1"/>
</dbReference>
<comment type="caution">
    <text evidence="2">The sequence shown here is derived from an EMBL/GenBank/DDBJ whole genome shotgun (WGS) entry which is preliminary data.</text>
</comment>
<evidence type="ECO:0000313" key="3">
    <source>
        <dbReference type="Proteomes" id="UP000029878"/>
    </source>
</evidence>
<dbReference type="PANTHER" id="PTHR36180">
    <property type="entry name" value="DNA-BINDING PROTEIN-RELATED-RELATED"/>
    <property type="match status" value="1"/>
</dbReference>
<dbReference type="OrthoDB" id="5320697at2"/>
<dbReference type="Pfam" id="PF02498">
    <property type="entry name" value="Bro-N"/>
    <property type="match status" value="1"/>
</dbReference>
<accession>A0A4U8S6K2</accession>
<name>A0A4U8S6K2_9HELI</name>
<gene>
    <name evidence="2" type="ORF">LS81_008750</name>
</gene>
<dbReference type="AlphaFoldDB" id="A0A4U8S6K2"/>
<proteinExistence type="predicted"/>
<dbReference type="SMART" id="SM01040">
    <property type="entry name" value="Bro-N"/>
    <property type="match status" value="1"/>
</dbReference>
<protein>
    <recommendedName>
        <fullName evidence="1">Bro-N domain-containing protein</fullName>
    </recommendedName>
</protein>
<dbReference type="Proteomes" id="UP000029878">
    <property type="component" value="Unassembled WGS sequence"/>
</dbReference>
<reference evidence="2 3" key="1">
    <citation type="journal article" date="2014" name="Genome Announc.">
        <title>Draft genome sequences of eight enterohepatic helicobacter species isolated from both laboratory and wild rodents.</title>
        <authorList>
            <person name="Sheh A."/>
            <person name="Shen Z."/>
            <person name="Fox J.G."/>
        </authorList>
    </citation>
    <scope>NUCLEOTIDE SEQUENCE [LARGE SCALE GENOMIC DNA]</scope>
    <source>
        <strain evidence="2 3">ATCC 700114</strain>
    </source>
</reference>